<feature type="compositionally biased region" description="Basic and acidic residues" evidence="1">
    <location>
        <begin position="1"/>
        <end position="16"/>
    </location>
</feature>
<proteinExistence type="predicted"/>
<evidence type="ECO:0000313" key="2">
    <source>
        <dbReference type="EMBL" id="KAJ1084317.1"/>
    </source>
</evidence>
<reference evidence="2" key="1">
    <citation type="journal article" date="2022" name="bioRxiv">
        <title>Sequencing and chromosome-scale assembly of the giantPleurodeles waltlgenome.</title>
        <authorList>
            <person name="Brown T."/>
            <person name="Elewa A."/>
            <person name="Iarovenko S."/>
            <person name="Subramanian E."/>
            <person name="Araus A.J."/>
            <person name="Petzold A."/>
            <person name="Susuki M."/>
            <person name="Suzuki K.-i.T."/>
            <person name="Hayashi T."/>
            <person name="Toyoda A."/>
            <person name="Oliveira C."/>
            <person name="Osipova E."/>
            <person name="Leigh N.D."/>
            <person name="Simon A."/>
            <person name="Yun M.H."/>
        </authorList>
    </citation>
    <scope>NUCLEOTIDE SEQUENCE</scope>
    <source>
        <strain evidence="2">20211129_DDA</strain>
        <tissue evidence="2">Liver</tissue>
    </source>
</reference>
<feature type="region of interest" description="Disordered" evidence="1">
    <location>
        <begin position="1"/>
        <end position="31"/>
    </location>
</feature>
<evidence type="ECO:0000256" key="1">
    <source>
        <dbReference type="SAM" id="MobiDB-lite"/>
    </source>
</evidence>
<gene>
    <name evidence="2" type="ORF">NDU88_004468</name>
</gene>
<organism evidence="2 3">
    <name type="scientific">Pleurodeles waltl</name>
    <name type="common">Iberian ribbed newt</name>
    <dbReference type="NCBI Taxonomy" id="8319"/>
    <lineage>
        <taxon>Eukaryota</taxon>
        <taxon>Metazoa</taxon>
        <taxon>Chordata</taxon>
        <taxon>Craniata</taxon>
        <taxon>Vertebrata</taxon>
        <taxon>Euteleostomi</taxon>
        <taxon>Amphibia</taxon>
        <taxon>Batrachia</taxon>
        <taxon>Caudata</taxon>
        <taxon>Salamandroidea</taxon>
        <taxon>Salamandridae</taxon>
        <taxon>Pleurodelinae</taxon>
        <taxon>Pleurodeles</taxon>
    </lineage>
</organism>
<protein>
    <submittedName>
        <fullName evidence="2">Uncharacterized protein</fullName>
    </submittedName>
</protein>
<dbReference type="AlphaFoldDB" id="A0AAV7L1I5"/>
<evidence type="ECO:0000313" key="3">
    <source>
        <dbReference type="Proteomes" id="UP001066276"/>
    </source>
</evidence>
<name>A0AAV7L1I5_PLEWA</name>
<dbReference type="Proteomes" id="UP001066276">
    <property type="component" value="Chromosome 12"/>
</dbReference>
<accession>A0AAV7L1I5</accession>
<sequence length="93" mass="10180">MDKFAKSITPDDDHSKPLGNGTAHAGDSQPGAAIEITAMLQAIHDSRAATETKIEEVEMDMPLFRQDLRTTIDGVKEAEDHISTFEDTIQQVV</sequence>
<comment type="caution">
    <text evidence="2">The sequence shown here is derived from an EMBL/GenBank/DDBJ whole genome shotgun (WGS) entry which is preliminary data.</text>
</comment>
<keyword evidence="3" id="KW-1185">Reference proteome</keyword>
<dbReference type="EMBL" id="JANPWB010000016">
    <property type="protein sequence ID" value="KAJ1084317.1"/>
    <property type="molecule type" value="Genomic_DNA"/>
</dbReference>